<name>A0ACB7S515_HYAAI</name>
<dbReference type="Proteomes" id="UP000821845">
    <property type="component" value="Chromosome 5"/>
</dbReference>
<dbReference type="EMBL" id="CM023485">
    <property type="protein sequence ID" value="KAH6929585.1"/>
    <property type="molecule type" value="Genomic_DNA"/>
</dbReference>
<protein>
    <submittedName>
        <fullName evidence="1">Uncharacterized protein</fullName>
    </submittedName>
</protein>
<organism evidence="1 2">
    <name type="scientific">Hyalomma asiaticum</name>
    <name type="common">Tick</name>
    <dbReference type="NCBI Taxonomy" id="266040"/>
    <lineage>
        <taxon>Eukaryota</taxon>
        <taxon>Metazoa</taxon>
        <taxon>Ecdysozoa</taxon>
        <taxon>Arthropoda</taxon>
        <taxon>Chelicerata</taxon>
        <taxon>Arachnida</taxon>
        <taxon>Acari</taxon>
        <taxon>Parasitiformes</taxon>
        <taxon>Ixodida</taxon>
        <taxon>Ixodoidea</taxon>
        <taxon>Ixodidae</taxon>
        <taxon>Hyalomminae</taxon>
        <taxon>Hyalomma</taxon>
    </lineage>
</organism>
<comment type="caution">
    <text evidence="1">The sequence shown here is derived from an EMBL/GenBank/DDBJ whole genome shotgun (WGS) entry which is preliminary data.</text>
</comment>
<proteinExistence type="predicted"/>
<accession>A0ACB7S515</accession>
<keyword evidence="2" id="KW-1185">Reference proteome</keyword>
<gene>
    <name evidence="1" type="ORF">HPB50_002793</name>
</gene>
<reference evidence="1" key="1">
    <citation type="submission" date="2020-05" db="EMBL/GenBank/DDBJ databases">
        <title>Large-scale comparative analyses of tick genomes elucidate their genetic diversity and vector capacities.</title>
        <authorList>
            <person name="Jia N."/>
            <person name="Wang J."/>
            <person name="Shi W."/>
            <person name="Du L."/>
            <person name="Sun Y."/>
            <person name="Zhan W."/>
            <person name="Jiang J."/>
            <person name="Wang Q."/>
            <person name="Zhang B."/>
            <person name="Ji P."/>
            <person name="Sakyi L.B."/>
            <person name="Cui X."/>
            <person name="Yuan T."/>
            <person name="Jiang B."/>
            <person name="Yang W."/>
            <person name="Lam T.T.-Y."/>
            <person name="Chang Q."/>
            <person name="Ding S."/>
            <person name="Wang X."/>
            <person name="Zhu J."/>
            <person name="Ruan X."/>
            <person name="Zhao L."/>
            <person name="Wei J."/>
            <person name="Que T."/>
            <person name="Du C."/>
            <person name="Cheng J."/>
            <person name="Dai P."/>
            <person name="Han X."/>
            <person name="Huang E."/>
            <person name="Gao Y."/>
            <person name="Liu J."/>
            <person name="Shao H."/>
            <person name="Ye R."/>
            <person name="Li L."/>
            <person name="Wei W."/>
            <person name="Wang X."/>
            <person name="Wang C."/>
            <person name="Yang T."/>
            <person name="Huo Q."/>
            <person name="Li W."/>
            <person name="Guo W."/>
            <person name="Chen H."/>
            <person name="Zhou L."/>
            <person name="Ni X."/>
            <person name="Tian J."/>
            <person name="Zhou Y."/>
            <person name="Sheng Y."/>
            <person name="Liu T."/>
            <person name="Pan Y."/>
            <person name="Xia L."/>
            <person name="Li J."/>
            <person name="Zhao F."/>
            <person name="Cao W."/>
        </authorList>
    </citation>
    <scope>NUCLEOTIDE SEQUENCE</scope>
    <source>
        <strain evidence="1">Hyas-2018</strain>
    </source>
</reference>
<sequence>MRCATVRRDDLGALNWKDRPTRSVAEPETMATLGRRHLRLSSSRPPDPGRCVAYRPGSGRKECGARISDSYTTRPAAARPAAFCFLGHPLPQARVGERAAGDRHQNGSQRRPSCQHAHKHSRSRSRNFEPRVPRLCVYELRGRRSSMAFGLDSAVRWLRPLAVVLTIAALGSAQESRFVTVPCAKLFTSMAPMLKPCSCYFVGPPDNGTGINCDRVAFQGNFPMLPYRQRIHRFSQRHAGVQDLEAQLFTASGVPLRVLDLSHNRVRRLSERLLEGVHGSLQELHLGSNLLGDQLSPVFATNEFRALRELRLLDLSDNRIQGVDSAVFKGLDKLEVLNINDNDFEEVPASSLVDLPALTWLSLDGNRIPELTKDSFPPLEALQTLNLTKNIITNIEEGTFTSIPRVQVLYLGSNRIKNLPSGAFDGLQRLTTLDLSNNFMVHIPTTTLRRLPALKMLTMSSNKIRSFNGAAPSELKGLEYLDLSRNEISQIEPGSFDGMKNLRALRLGVNQIRKVDAATFRGLASLEAIYLEDNQLLVFPSALLGSLPRLQKLHLDYNRIAVLSPGVLSAGVSIRELSLAYNLITEIPNGTFKDLQFLETLNLRGNKLTTISSGSLDGLQNSLMALDLGDNGIVSESLKLEFPNLQLLSLGKNKLTSLPANAFSTLKKLKRLDLSNNQIRFLPAGPLAALRELQFLDLAYNSLTDVKIGALNKLVDLQELTLKSNFIKDMNTMAFLNLTRLKALDLSYNRLSGIRTGTFDQLPALRKLKLNNNVLNSFKAELFAKETYIEDLNLSHNQIAYLYPDSFTMHPRLRKLDISHNKLSFFPSEIIRSIWSLEVLKLGYNKLHTLEDSDFADLPRLRHLDLQHNQISSVGDRAFQNSTQLRYLELQHNQISHLGERLFQGISQLNLDLSYNHMSSLSADVFSRLRDFKLESINLAHNEFSTFPTIALRKQYSFLEKANFSNNHIEDFPSNADVLVNIKELDVSNNPLTTNAHHVLLAEPKSVRFLHLANTGIRSLPLIESPFLRLLNLSGNRISSLSPNNFQKTTLLEVLDLSGNEIPNLSIATSGAWSNLKKLRKLDLSDNPISYLVNGDLQDLKNLDEFNFSRLTRLNHIECEALHPLSRLTKLNLYGYGNLQALQTRKCLEPFEGLESLGIEIKDNLFKDQLQKVYSPRLSHLYVTGKAINGLSSSAFAGIRGRELRVTISDTSLSDLPTTIFLPLPLSTKRIVNVNYNQIKRINPQLLTALSSKQAMLKIEGIQENPITCDCNLIPLWRWIQDHKTTREDDDEASNNEALIDLACVEPHHLNKILIVNLQMDDLFCDDEANDEENEETSATSSRLHKVTTAGGVSTTRASTTPSNNIVRKTSPPHRKEPEIIFEAPTTARPRQASGQSVLTKVDTMIIGIVAGVVAFVCILIMVICIVRLRRSRPHGHYASTTGPMPIVNGHPAKCTCLKPPPSTCTCFPPYAVPLAYHPGSKMMGPPSVYNTMSRSTAYFGPYESDVDHR</sequence>
<evidence type="ECO:0000313" key="1">
    <source>
        <dbReference type="EMBL" id="KAH6929585.1"/>
    </source>
</evidence>
<evidence type="ECO:0000313" key="2">
    <source>
        <dbReference type="Proteomes" id="UP000821845"/>
    </source>
</evidence>